<dbReference type="Pfam" id="PF13424">
    <property type="entry name" value="TPR_12"/>
    <property type="match status" value="2"/>
</dbReference>
<dbReference type="PANTHER" id="PTHR10098">
    <property type="entry name" value="RAPSYN-RELATED"/>
    <property type="match status" value="1"/>
</dbReference>
<gene>
    <name evidence="3" type="ORF">IQ217_11155</name>
</gene>
<dbReference type="Gene3D" id="1.25.40.10">
    <property type="entry name" value="Tetratricopeptide repeat domain"/>
    <property type="match status" value="2"/>
</dbReference>
<feature type="domain" description="CHAT" evidence="2">
    <location>
        <begin position="594"/>
        <end position="904"/>
    </location>
</feature>
<protein>
    <submittedName>
        <fullName evidence="3">CHAT domain-containing protein</fullName>
    </submittedName>
</protein>
<reference evidence="3 4" key="1">
    <citation type="submission" date="2020-10" db="EMBL/GenBank/DDBJ databases">
        <authorList>
            <person name="Castelo-Branco R."/>
            <person name="Eusebio N."/>
            <person name="Adriana R."/>
            <person name="Vieira A."/>
            <person name="Brugerolle De Fraissinette N."/>
            <person name="Rezende De Castro R."/>
            <person name="Schneider M.P."/>
            <person name="Vasconcelos V."/>
            <person name="Leao P.N."/>
        </authorList>
    </citation>
    <scope>NUCLEOTIDE SEQUENCE [LARGE SCALE GENOMIC DNA]</scope>
    <source>
        <strain evidence="3 4">LEGE 00031</strain>
    </source>
</reference>
<dbReference type="PANTHER" id="PTHR10098:SF108">
    <property type="entry name" value="TETRATRICOPEPTIDE REPEAT PROTEIN 28"/>
    <property type="match status" value="1"/>
</dbReference>
<evidence type="ECO:0000256" key="1">
    <source>
        <dbReference type="PROSITE-ProRule" id="PRU00339"/>
    </source>
</evidence>
<name>A0ABR9VSR8_9SYNC</name>
<dbReference type="EMBL" id="JADEVV010000029">
    <property type="protein sequence ID" value="MBE9254389.1"/>
    <property type="molecule type" value="Genomic_DNA"/>
</dbReference>
<dbReference type="PROSITE" id="PS51257">
    <property type="entry name" value="PROKAR_LIPOPROTEIN"/>
    <property type="match status" value="1"/>
</dbReference>
<dbReference type="Pfam" id="PF12770">
    <property type="entry name" value="CHAT"/>
    <property type="match status" value="1"/>
</dbReference>
<dbReference type="SUPFAM" id="SSF48452">
    <property type="entry name" value="TPR-like"/>
    <property type="match status" value="2"/>
</dbReference>
<proteinExistence type="predicted"/>
<feature type="repeat" description="TPR" evidence="1">
    <location>
        <begin position="305"/>
        <end position="338"/>
    </location>
</feature>
<evidence type="ECO:0000259" key="2">
    <source>
        <dbReference type="Pfam" id="PF12770"/>
    </source>
</evidence>
<dbReference type="SMART" id="SM00028">
    <property type="entry name" value="TPR"/>
    <property type="match status" value="6"/>
</dbReference>
<keyword evidence="4" id="KW-1185">Reference proteome</keyword>
<sequence>MVMAVRFLFNLAFAAVATACLLGGTEWRQISSAQSSPGAILDGENKTTIATAQQYFNQGLKHYQQGSLTDFQVAQSSWEQALALWRQENNLPQVAVTLNFLCLVQRQLAPPAVALACYQELLTAAQTLEDTQTEANSLVAIAQLQLQQGSYQEAFESLEKSLALWQEANFKTGEVISQNELGQMYFILGATAQAEYFYNKALEQAQSLGNRGNIAGIEHNLAQVKFTSGDIKGALALEESAFQHWQSLINDLGDRATPDLVRGQAAGLNNLAFMQVQNQQLNTAKENYQKALIIWQQLGDKNGEASSLNNLGYLAFLQGDLPTALDYYQRALTLRQTTGDRLKESLTRYWLAVAWKQQGEVEQAMAEIEKAIYLVENLRQAIGNDDLRTSFLASKQDYYQFYIDLLMEQHQREPNQGWDGKALVASESAKARSLLDILAQTPGKITKGISSQLLNEKETIERQLNTLQENKIKLYSSNYDPQKQAELDQTITDLLQRYDRILGQIERQNPDYSALTRPQPLNLPQIQALLDDETLLLEYALGRKRSYLWVVGQSSLRSYVLPKADQLDEAIKSFRQSFLEPTQRIRRPLAVSQGAQLYGQLIPDPAVIAGKRLLIVPDGVLQYLPFGALVTDNPPNQPPTYLVDRHELLTMPSASTLGILRQNTAQREPAPNLLAVFADPVFTASDERLGPAIARRPENLPVDLELSARDAGVYFDRLPYTEQEAEQLIALFPPEASLNELGFEATRARVFADTMEQYRFIHFATHGILNSKNPQLSGLVLSLLNPSGEPINGFVRLYDIFNLNLPADLVVLSACQTGLGQEVRGEGLIGLTRGFMYAGAARVVVSLWSVDDEATARLMTEFYRGLLQQQMAPAAALQWAQQKLKEDPRFASPYYWAGFTLQGEWQNLHPSGQLAKGTSPASSVPTKIIGTSLN</sequence>
<evidence type="ECO:0000313" key="3">
    <source>
        <dbReference type="EMBL" id="MBE9254389.1"/>
    </source>
</evidence>
<dbReference type="Proteomes" id="UP000658720">
    <property type="component" value="Unassembled WGS sequence"/>
</dbReference>
<dbReference type="PROSITE" id="PS50005">
    <property type="entry name" value="TPR"/>
    <property type="match status" value="1"/>
</dbReference>
<organism evidence="3 4">
    <name type="scientific">Synechocystis salina LEGE 00031</name>
    <dbReference type="NCBI Taxonomy" id="1828736"/>
    <lineage>
        <taxon>Bacteria</taxon>
        <taxon>Bacillati</taxon>
        <taxon>Cyanobacteriota</taxon>
        <taxon>Cyanophyceae</taxon>
        <taxon>Synechococcales</taxon>
        <taxon>Merismopediaceae</taxon>
        <taxon>Synechocystis</taxon>
    </lineage>
</organism>
<accession>A0ABR9VSR8</accession>
<keyword evidence="1" id="KW-0802">TPR repeat</keyword>
<dbReference type="InterPro" id="IPR011990">
    <property type="entry name" value="TPR-like_helical_dom_sf"/>
</dbReference>
<dbReference type="InterPro" id="IPR024983">
    <property type="entry name" value="CHAT_dom"/>
</dbReference>
<dbReference type="InterPro" id="IPR019734">
    <property type="entry name" value="TPR_rpt"/>
</dbReference>
<comment type="caution">
    <text evidence="3">The sequence shown here is derived from an EMBL/GenBank/DDBJ whole genome shotgun (WGS) entry which is preliminary data.</text>
</comment>
<evidence type="ECO:0000313" key="4">
    <source>
        <dbReference type="Proteomes" id="UP000658720"/>
    </source>
</evidence>